<keyword evidence="4" id="KW-1185">Reference proteome</keyword>
<dbReference type="GO" id="GO:0005886">
    <property type="term" value="C:plasma membrane"/>
    <property type="evidence" value="ECO:0007669"/>
    <property type="project" value="TreeGrafter"/>
</dbReference>
<dbReference type="SUPFAM" id="SSF55073">
    <property type="entry name" value="Nucleotide cyclase"/>
    <property type="match status" value="1"/>
</dbReference>
<dbReference type="NCBIfam" id="TIGR00254">
    <property type="entry name" value="GGDEF"/>
    <property type="match status" value="1"/>
</dbReference>
<dbReference type="InterPro" id="IPR029787">
    <property type="entry name" value="Nucleotide_cyclase"/>
</dbReference>
<dbReference type="AlphaFoldDB" id="A0A9E9LV96"/>
<dbReference type="KEGG" id="ovb:NB640_01350"/>
<dbReference type="PANTHER" id="PTHR45138:SF5">
    <property type="entry name" value="BIFUNCTIONAL PERIPLASMIC SUBSTRATE BINDING PROTEIN_CYTOPLASMIC DIGUANYLATE CYCLASE"/>
    <property type="match status" value="1"/>
</dbReference>
<feature type="domain" description="GGDEF" evidence="2">
    <location>
        <begin position="177"/>
        <end position="304"/>
    </location>
</feature>
<dbReference type="InterPro" id="IPR050469">
    <property type="entry name" value="Diguanylate_Cyclase"/>
</dbReference>
<gene>
    <name evidence="3" type="ORF">NB640_01350</name>
</gene>
<dbReference type="GO" id="GO:1902201">
    <property type="term" value="P:negative regulation of bacterial-type flagellum-dependent cell motility"/>
    <property type="evidence" value="ECO:0007669"/>
    <property type="project" value="TreeGrafter"/>
</dbReference>
<dbReference type="EC" id="2.7.7.65" evidence="1"/>
<dbReference type="FunFam" id="3.30.70.270:FF:000001">
    <property type="entry name" value="Diguanylate cyclase domain protein"/>
    <property type="match status" value="1"/>
</dbReference>
<evidence type="ECO:0000259" key="2">
    <source>
        <dbReference type="PROSITE" id="PS50887"/>
    </source>
</evidence>
<protein>
    <recommendedName>
        <fullName evidence="1">diguanylate cyclase</fullName>
        <ecNumber evidence="1">2.7.7.65</ecNumber>
    </recommendedName>
</protein>
<proteinExistence type="predicted"/>
<dbReference type="InterPro" id="IPR043128">
    <property type="entry name" value="Rev_trsase/Diguanyl_cyclase"/>
</dbReference>
<dbReference type="GO" id="GO:0043709">
    <property type="term" value="P:cell adhesion involved in single-species biofilm formation"/>
    <property type="evidence" value="ECO:0007669"/>
    <property type="project" value="TreeGrafter"/>
</dbReference>
<dbReference type="RefSeq" id="WP_269309350.1">
    <property type="nucleotide sequence ID" value="NZ_CP098242.1"/>
</dbReference>
<dbReference type="Proteomes" id="UP001156215">
    <property type="component" value="Chromosome"/>
</dbReference>
<dbReference type="GO" id="GO:0052621">
    <property type="term" value="F:diguanylate cyclase activity"/>
    <property type="evidence" value="ECO:0007669"/>
    <property type="project" value="UniProtKB-EC"/>
</dbReference>
<accession>A0A9E9LV96</accession>
<reference evidence="3" key="1">
    <citation type="journal article" date="2022" name="Front. Microbiol.">
        <title>New perspectives on an old grouping: The genomic and phenotypic variability of Oxalobacter formigenes and the implications for calcium oxalate stone prevention.</title>
        <authorList>
            <person name="Chmiel J.A."/>
            <person name="Carr C."/>
            <person name="Stuivenberg G.A."/>
            <person name="Venema R."/>
            <person name="Chanyi R.M."/>
            <person name="Al K.F."/>
            <person name="Giguere D."/>
            <person name="Say H."/>
            <person name="Akouris P.P."/>
            <person name="Dominguez Romero S.A."/>
            <person name="Kwong A."/>
            <person name="Tai V."/>
            <person name="Koval S.F."/>
            <person name="Razvi H."/>
            <person name="Bjazevic J."/>
            <person name="Burton J.P."/>
        </authorList>
    </citation>
    <scope>NUCLEOTIDE SEQUENCE</scope>
    <source>
        <strain evidence="3">WoOx3</strain>
    </source>
</reference>
<evidence type="ECO:0000313" key="4">
    <source>
        <dbReference type="Proteomes" id="UP001156215"/>
    </source>
</evidence>
<dbReference type="CDD" id="cd01949">
    <property type="entry name" value="GGDEF"/>
    <property type="match status" value="1"/>
</dbReference>
<dbReference type="PROSITE" id="PS50887">
    <property type="entry name" value="GGDEF"/>
    <property type="match status" value="1"/>
</dbReference>
<evidence type="ECO:0000313" key="3">
    <source>
        <dbReference type="EMBL" id="WAW10340.1"/>
    </source>
</evidence>
<dbReference type="PANTHER" id="PTHR45138">
    <property type="entry name" value="REGULATORY COMPONENTS OF SENSORY TRANSDUCTION SYSTEM"/>
    <property type="match status" value="1"/>
</dbReference>
<evidence type="ECO:0000256" key="1">
    <source>
        <dbReference type="ARBA" id="ARBA00012528"/>
    </source>
</evidence>
<dbReference type="EMBL" id="CP098242">
    <property type="protein sequence ID" value="WAW10340.1"/>
    <property type="molecule type" value="Genomic_DNA"/>
</dbReference>
<dbReference type="Gene3D" id="3.30.70.270">
    <property type="match status" value="1"/>
</dbReference>
<organism evidence="3 4">
    <name type="scientific">Oxalobacter vibrioformis</name>
    <dbReference type="NCBI Taxonomy" id="933080"/>
    <lineage>
        <taxon>Bacteria</taxon>
        <taxon>Pseudomonadati</taxon>
        <taxon>Pseudomonadota</taxon>
        <taxon>Betaproteobacteria</taxon>
        <taxon>Burkholderiales</taxon>
        <taxon>Oxalobacteraceae</taxon>
        <taxon>Oxalobacter</taxon>
    </lineage>
</organism>
<dbReference type="Pfam" id="PF00990">
    <property type="entry name" value="GGDEF"/>
    <property type="match status" value="1"/>
</dbReference>
<sequence>MKGLDFIHSILAEIDIVVLKRLASGKYTLLGKVPGFYRELYPDDENGPCVEPWKHSDMLAFFLEDAEIFFSKNTEGQYSSSIWQEEGVDGDKALFAQAMVTSEGRAIILRLFHEEYIERVKILQKARENLLERRELKRDLQLYKKISRYDALTSLYNHATFIEILQAEAMNARNTGASLSLLIMDIDDFKRVNDTFGHLAGDAVLASFGKILQSHLRTGDIAARYGGEEFVILATNTSQDQAFRMAENLRKRIEDFKFPYTERTTVSIGCTAYQPPEDIRNFIQRADFAMYDAKRDGKNNIKIR</sequence>
<dbReference type="InterPro" id="IPR000160">
    <property type="entry name" value="GGDEF_dom"/>
</dbReference>
<name>A0A9E9LV96_9BURK</name>
<dbReference type="SMART" id="SM00267">
    <property type="entry name" value="GGDEF"/>
    <property type="match status" value="1"/>
</dbReference>